<accession>A0A4Y8ZM95</accession>
<dbReference type="Gene3D" id="1.10.760.10">
    <property type="entry name" value="Cytochrome c-like domain"/>
    <property type="match status" value="1"/>
</dbReference>
<feature type="domain" description="Cytochrome c" evidence="5">
    <location>
        <begin position="17"/>
        <end position="107"/>
    </location>
</feature>
<dbReference type="SUPFAM" id="SSF46626">
    <property type="entry name" value="Cytochrome c"/>
    <property type="match status" value="1"/>
</dbReference>
<evidence type="ECO:0000259" key="5">
    <source>
        <dbReference type="PROSITE" id="PS51007"/>
    </source>
</evidence>
<dbReference type="Pfam" id="PF13442">
    <property type="entry name" value="Cytochrome_CBB3"/>
    <property type="match status" value="1"/>
</dbReference>
<organism evidence="6 7">
    <name type="scientific">Sphingomonas parva</name>
    <dbReference type="NCBI Taxonomy" id="2555898"/>
    <lineage>
        <taxon>Bacteria</taxon>
        <taxon>Pseudomonadati</taxon>
        <taxon>Pseudomonadota</taxon>
        <taxon>Alphaproteobacteria</taxon>
        <taxon>Sphingomonadales</taxon>
        <taxon>Sphingomonadaceae</taxon>
        <taxon>Sphingomonas</taxon>
    </lineage>
</organism>
<sequence length="109" mass="11737">MPACKMPPDDRHPMPQADAERGRLAMNGAGCGSCHSAPGVWPEGEVGPSLDSFAQQTLIAGRLPNRADILADYVRNAPKYVPQSGMPAMPLTEEEARDVAAYLYTLGRR</sequence>
<dbReference type="GO" id="GO:0020037">
    <property type="term" value="F:heme binding"/>
    <property type="evidence" value="ECO:0007669"/>
    <property type="project" value="InterPro"/>
</dbReference>
<evidence type="ECO:0000313" key="7">
    <source>
        <dbReference type="Proteomes" id="UP000298213"/>
    </source>
</evidence>
<keyword evidence="1 4" id="KW-0349">Heme</keyword>
<name>A0A4Y8ZM95_9SPHN</name>
<dbReference type="PROSITE" id="PS51007">
    <property type="entry name" value="CYTC"/>
    <property type="match status" value="1"/>
</dbReference>
<keyword evidence="2 4" id="KW-0479">Metal-binding</keyword>
<gene>
    <name evidence="6" type="ORF">E2493_17010</name>
</gene>
<dbReference type="AlphaFoldDB" id="A0A4Y8ZM95"/>
<keyword evidence="3 4" id="KW-0408">Iron</keyword>
<evidence type="ECO:0000256" key="2">
    <source>
        <dbReference type="ARBA" id="ARBA00022723"/>
    </source>
</evidence>
<dbReference type="GO" id="GO:0009055">
    <property type="term" value="F:electron transfer activity"/>
    <property type="evidence" value="ECO:0007669"/>
    <property type="project" value="InterPro"/>
</dbReference>
<evidence type="ECO:0000256" key="3">
    <source>
        <dbReference type="ARBA" id="ARBA00023004"/>
    </source>
</evidence>
<dbReference type="InterPro" id="IPR009056">
    <property type="entry name" value="Cyt_c-like_dom"/>
</dbReference>
<dbReference type="InterPro" id="IPR036909">
    <property type="entry name" value="Cyt_c-like_dom_sf"/>
</dbReference>
<evidence type="ECO:0000256" key="4">
    <source>
        <dbReference type="PROSITE-ProRule" id="PRU00433"/>
    </source>
</evidence>
<evidence type="ECO:0000313" key="6">
    <source>
        <dbReference type="EMBL" id="TFI57074.1"/>
    </source>
</evidence>
<evidence type="ECO:0000256" key="1">
    <source>
        <dbReference type="ARBA" id="ARBA00022617"/>
    </source>
</evidence>
<comment type="caution">
    <text evidence="6">The sequence shown here is derived from an EMBL/GenBank/DDBJ whole genome shotgun (WGS) entry which is preliminary data.</text>
</comment>
<proteinExistence type="predicted"/>
<protein>
    <submittedName>
        <fullName evidence="6">C-type cytochrome</fullName>
    </submittedName>
</protein>
<keyword evidence="7" id="KW-1185">Reference proteome</keyword>
<dbReference type="OrthoDB" id="9794982at2"/>
<dbReference type="Proteomes" id="UP000298213">
    <property type="component" value="Unassembled WGS sequence"/>
</dbReference>
<dbReference type="EMBL" id="SPDV01000040">
    <property type="protein sequence ID" value="TFI57074.1"/>
    <property type="molecule type" value="Genomic_DNA"/>
</dbReference>
<reference evidence="6 7" key="1">
    <citation type="submission" date="2019-03" db="EMBL/GenBank/DDBJ databases">
        <title>Genome sequence of Sphingomonas sp. 17J27-24.</title>
        <authorList>
            <person name="Kim M."/>
            <person name="Maeng S."/>
            <person name="Sathiyaraj S."/>
        </authorList>
    </citation>
    <scope>NUCLEOTIDE SEQUENCE [LARGE SCALE GENOMIC DNA]</scope>
    <source>
        <strain evidence="6 7">17J27-24</strain>
    </source>
</reference>
<dbReference type="GO" id="GO:0046872">
    <property type="term" value="F:metal ion binding"/>
    <property type="evidence" value="ECO:0007669"/>
    <property type="project" value="UniProtKB-KW"/>
</dbReference>